<reference evidence="2" key="1">
    <citation type="journal article" date="2023" name="Mol. Biol. Evol.">
        <title>Third-Generation Sequencing Reveals the Adaptive Role of the Epigenome in Three Deep-Sea Polychaetes.</title>
        <authorList>
            <person name="Perez M."/>
            <person name="Aroh O."/>
            <person name="Sun Y."/>
            <person name="Lan Y."/>
            <person name="Juniper S.K."/>
            <person name="Young C.R."/>
            <person name="Angers B."/>
            <person name="Qian P.Y."/>
        </authorList>
    </citation>
    <scope>NUCLEOTIDE SEQUENCE</scope>
    <source>
        <strain evidence="2">P08H-3</strain>
    </source>
</reference>
<evidence type="ECO:0000256" key="1">
    <source>
        <dbReference type="SAM" id="Phobius"/>
    </source>
</evidence>
<accession>A0AAD9KES5</accession>
<dbReference type="AlphaFoldDB" id="A0AAD9KES5"/>
<gene>
    <name evidence="2" type="ORF">LSH36_6g03000</name>
</gene>
<protein>
    <submittedName>
        <fullName evidence="2">Uncharacterized protein</fullName>
    </submittedName>
</protein>
<dbReference type="Pfam" id="PF15013">
    <property type="entry name" value="CCSMST1"/>
    <property type="match status" value="1"/>
</dbReference>
<evidence type="ECO:0000313" key="2">
    <source>
        <dbReference type="EMBL" id="KAK2169859.1"/>
    </source>
</evidence>
<dbReference type="PANTHER" id="PTHR35268">
    <property type="entry name" value="PROTEIN CCSMST1"/>
    <property type="match status" value="1"/>
</dbReference>
<sequence>MVAINLLKRITTQYRSKTASLWLLWGEKSSLYNQYFCFFSTSKCSLSTSRCWCKNVQDDSKPIRYTTSAAKQWQSIKTFEIPEHMKKMPPYQPYSVILSVLAILLYFGVLREENDMDELLGLSLYERMPGLEEKNIRIAIDYEKSLGRSTTELERRLVDLEQTGSG</sequence>
<name>A0AAD9KES5_9ANNE</name>
<keyword evidence="1" id="KW-0812">Transmembrane</keyword>
<dbReference type="EMBL" id="JAODUP010000006">
    <property type="protein sequence ID" value="KAK2169859.1"/>
    <property type="molecule type" value="Genomic_DNA"/>
</dbReference>
<feature type="transmembrane region" description="Helical" evidence="1">
    <location>
        <begin position="91"/>
        <end position="110"/>
    </location>
</feature>
<keyword evidence="3" id="KW-1185">Reference proteome</keyword>
<dbReference type="InterPro" id="IPR029160">
    <property type="entry name" value="UQCC4"/>
</dbReference>
<keyword evidence="1" id="KW-1133">Transmembrane helix</keyword>
<organism evidence="2 3">
    <name type="scientific">Paralvinella palmiformis</name>
    <dbReference type="NCBI Taxonomy" id="53620"/>
    <lineage>
        <taxon>Eukaryota</taxon>
        <taxon>Metazoa</taxon>
        <taxon>Spiralia</taxon>
        <taxon>Lophotrochozoa</taxon>
        <taxon>Annelida</taxon>
        <taxon>Polychaeta</taxon>
        <taxon>Sedentaria</taxon>
        <taxon>Canalipalpata</taxon>
        <taxon>Terebellida</taxon>
        <taxon>Terebelliformia</taxon>
        <taxon>Alvinellidae</taxon>
        <taxon>Paralvinella</taxon>
    </lineage>
</organism>
<proteinExistence type="predicted"/>
<dbReference type="PANTHER" id="PTHR35268:SF1">
    <property type="entry name" value="UBIQUINOL-CYTOCHROME-C REDUCTASE COMPLEX ASSEMBLY FACTOR 4"/>
    <property type="match status" value="1"/>
</dbReference>
<evidence type="ECO:0000313" key="3">
    <source>
        <dbReference type="Proteomes" id="UP001208570"/>
    </source>
</evidence>
<comment type="caution">
    <text evidence="2">The sequence shown here is derived from an EMBL/GenBank/DDBJ whole genome shotgun (WGS) entry which is preliminary data.</text>
</comment>
<dbReference type="Proteomes" id="UP001208570">
    <property type="component" value="Unassembled WGS sequence"/>
</dbReference>
<keyword evidence="1" id="KW-0472">Membrane</keyword>